<protein>
    <recommendedName>
        <fullName evidence="5">4Fe-4S ferredoxin-type domain-containing protein</fullName>
    </recommendedName>
</protein>
<evidence type="ECO:0000313" key="6">
    <source>
        <dbReference type="EMBL" id="OGL40313.1"/>
    </source>
</evidence>
<dbReference type="InterPro" id="IPR004017">
    <property type="entry name" value="Cys_rich_dom"/>
</dbReference>
<dbReference type="PANTHER" id="PTHR42947:SF1">
    <property type="entry name" value="COB--COM HETERODISULFIDE REDUCTASE SUBUNIT B 1"/>
    <property type="match status" value="1"/>
</dbReference>
<dbReference type="AlphaFoldDB" id="A0A1F7RFJ9"/>
<gene>
    <name evidence="6" type="ORF">A2042_03250</name>
</gene>
<keyword evidence="3" id="KW-0408">Iron</keyword>
<dbReference type="PANTHER" id="PTHR42947">
    <property type="entry name" value="COB--COM HETERODISULFIDE REDUCTASE SUBUNIT B 1"/>
    <property type="match status" value="1"/>
</dbReference>
<dbReference type="InterPro" id="IPR017896">
    <property type="entry name" value="4Fe4S_Fe-S-bd"/>
</dbReference>
<evidence type="ECO:0000259" key="5">
    <source>
        <dbReference type="PROSITE" id="PS51379"/>
    </source>
</evidence>
<dbReference type="PROSITE" id="PS00198">
    <property type="entry name" value="4FE4S_FER_1"/>
    <property type="match status" value="2"/>
</dbReference>
<dbReference type="Pfam" id="PF13183">
    <property type="entry name" value="Fer4_8"/>
    <property type="match status" value="1"/>
</dbReference>
<dbReference type="InterPro" id="IPR009051">
    <property type="entry name" value="Helical_ferredxn"/>
</dbReference>
<dbReference type="GO" id="GO:0046872">
    <property type="term" value="F:metal ion binding"/>
    <property type="evidence" value="ECO:0007669"/>
    <property type="project" value="UniProtKB-KW"/>
</dbReference>
<evidence type="ECO:0000256" key="1">
    <source>
        <dbReference type="ARBA" id="ARBA00022723"/>
    </source>
</evidence>
<keyword evidence="2" id="KW-0560">Oxidoreductase</keyword>
<dbReference type="PROSITE" id="PS51379">
    <property type="entry name" value="4FE4S_FER_2"/>
    <property type="match status" value="1"/>
</dbReference>
<name>A0A1F7RFJ9_9BACT</name>
<dbReference type="InterPro" id="IPR051278">
    <property type="entry name" value="HdrB/HdrD_reductase"/>
</dbReference>
<proteinExistence type="predicted"/>
<dbReference type="SUPFAM" id="SSF46548">
    <property type="entry name" value="alpha-helical ferredoxin"/>
    <property type="match status" value="1"/>
</dbReference>
<feature type="domain" description="4Fe-4S ferredoxin-type" evidence="5">
    <location>
        <begin position="250"/>
        <end position="281"/>
    </location>
</feature>
<evidence type="ECO:0000313" key="7">
    <source>
        <dbReference type="Proteomes" id="UP000178526"/>
    </source>
</evidence>
<organism evidence="6 7">
    <name type="scientific">Candidatus Schekmanbacteria bacterium GWA2_38_11</name>
    <dbReference type="NCBI Taxonomy" id="1817876"/>
    <lineage>
        <taxon>Bacteria</taxon>
        <taxon>Candidatus Schekmaniibacteriota</taxon>
    </lineage>
</organism>
<reference evidence="6 7" key="1">
    <citation type="journal article" date="2016" name="Nat. Commun.">
        <title>Thousands of microbial genomes shed light on interconnected biogeochemical processes in an aquifer system.</title>
        <authorList>
            <person name="Anantharaman K."/>
            <person name="Brown C.T."/>
            <person name="Hug L.A."/>
            <person name="Sharon I."/>
            <person name="Castelle C.J."/>
            <person name="Probst A.J."/>
            <person name="Thomas B.C."/>
            <person name="Singh A."/>
            <person name="Wilkins M.J."/>
            <person name="Karaoz U."/>
            <person name="Brodie E.L."/>
            <person name="Williams K.H."/>
            <person name="Hubbard S.S."/>
            <person name="Banfield J.F."/>
        </authorList>
    </citation>
    <scope>NUCLEOTIDE SEQUENCE [LARGE SCALE GENOMIC DNA]</scope>
</reference>
<keyword evidence="1" id="KW-0479">Metal-binding</keyword>
<evidence type="ECO:0000256" key="4">
    <source>
        <dbReference type="ARBA" id="ARBA00023014"/>
    </source>
</evidence>
<evidence type="ECO:0000256" key="3">
    <source>
        <dbReference type="ARBA" id="ARBA00023004"/>
    </source>
</evidence>
<dbReference type="Pfam" id="PF02754">
    <property type="entry name" value="CCG"/>
    <property type="match status" value="1"/>
</dbReference>
<comment type="caution">
    <text evidence="6">The sequence shown here is derived from an EMBL/GenBank/DDBJ whole genome shotgun (WGS) entry which is preliminary data.</text>
</comment>
<dbReference type="GO" id="GO:0016491">
    <property type="term" value="F:oxidoreductase activity"/>
    <property type="evidence" value="ECO:0007669"/>
    <property type="project" value="UniProtKB-KW"/>
</dbReference>
<dbReference type="InterPro" id="IPR017900">
    <property type="entry name" value="4Fe4S_Fe_S_CS"/>
</dbReference>
<dbReference type="GO" id="GO:0051536">
    <property type="term" value="F:iron-sulfur cluster binding"/>
    <property type="evidence" value="ECO:0007669"/>
    <property type="project" value="UniProtKB-KW"/>
</dbReference>
<dbReference type="Gene3D" id="1.20.1050.140">
    <property type="match status" value="1"/>
</dbReference>
<keyword evidence="4" id="KW-0411">Iron-sulfur</keyword>
<evidence type="ECO:0000256" key="2">
    <source>
        <dbReference type="ARBA" id="ARBA00023002"/>
    </source>
</evidence>
<accession>A0A1F7RFJ9</accession>
<dbReference type="EMBL" id="MGDB01000101">
    <property type="protein sequence ID" value="OGL40313.1"/>
    <property type="molecule type" value="Genomic_DNA"/>
</dbReference>
<sequence length="398" mass="44165">MTAARNLALAESARGKGRDVTLIEPCNGCFSTLKTVSSSLNVDPKLKDKVNTGLSSIGLSYNGKVDVKHLIEVFHDVIGTHKIQSEVKIPLSGLKIAVHPGCHMTRPSRAIHFDDPMFPKKFDAIVTALGVESVAYDSKMLCCGGELGNIGDLEEGEALTRQKLIELNKKEIDAIAVACPACFKQFDTQQFMMQRQGEDFNIPVFFISELIGIAFGISPTELGIDSHRVKTDSFFEKWDKAMTKIKKVKEHFDINALSTCYACGACIDDCPAARSIEGYDPREIFAEILKGEMEKLIDDPRIWQCLECHACAELCPQHFGMETVFTALKKLANARGIKPSAVEKGHEMFRKTSRVGEPSIAQRKKLKLPDFPVSGVEELKKLLDENIIKDILKDEEEE</sequence>
<dbReference type="Proteomes" id="UP000178526">
    <property type="component" value="Unassembled WGS sequence"/>
</dbReference>
<dbReference type="Gene3D" id="1.10.1060.10">
    <property type="entry name" value="Alpha-helical ferredoxin"/>
    <property type="match status" value="1"/>
</dbReference>
<dbReference type="Gene3D" id="3.40.50.11810">
    <property type="match status" value="1"/>
</dbReference>